<reference evidence="1 2" key="1">
    <citation type="submission" date="2023-11" db="EMBL/GenBank/DDBJ databases">
        <authorList>
            <person name="Hedman E."/>
            <person name="Englund M."/>
            <person name="Stromberg M."/>
            <person name="Nyberg Akerstrom W."/>
            <person name="Nylinder S."/>
            <person name="Jareborg N."/>
            <person name="Kallberg Y."/>
            <person name="Kronander E."/>
        </authorList>
    </citation>
    <scope>NUCLEOTIDE SEQUENCE [LARGE SCALE GENOMIC DNA]</scope>
</reference>
<dbReference type="Proteomes" id="UP001314205">
    <property type="component" value="Unassembled WGS sequence"/>
</dbReference>
<evidence type="ECO:0000313" key="1">
    <source>
        <dbReference type="EMBL" id="CAK1581247.1"/>
    </source>
</evidence>
<protein>
    <recommendedName>
        <fullName evidence="3">Transposase</fullName>
    </recommendedName>
</protein>
<dbReference type="InterPro" id="IPR036397">
    <property type="entry name" value="RNaseH_sf"/>
</dbReference>
<evidence type="ECO:0008006" key="3">
    <source>
        <dbReference type="Google" id="ProtNLM"/>
    </source>
</evidence>
<keyword evidence="2" id="KW-1185">Reference proteome</keyword>
<evidence type="ECO:0000313" key="2">
    <source>
        <dbReference type="Proteomes" id="UP001314205"/>
    </source>
</evidence>
<name>A0AAV1KGK3_9NEOP</name>
<dbReference type="Gene3D" id="3.30.420.10">
    <property type="entry name" value="Ribonuclease H-like superfamily/Ribonuclease H"/>
    <property type="match status" value="1"/>
</dbReference>
<sequence>MKLTDHLHHRRFAQFIQEQPAGFSEKIIFSDEGNFHLSGYVNKQNCRIWSSENPKAIIEKPLHAQRVTVWCAMWSGGVIGPFLFEDEAGNPVTVNGSRYREMLTFQFWPIIDDIDITNMVWFELDGAPPHSVLLARERLNTMFGEQWIGRYGHRRWPARSPDVTPLDFFLWSFIKNEV</sequence>
<dbReference type="GO" id="GO:0003676">
    <property type="term" value="F:nucleic acid binding"/>
    <property type="evidence" value="ECO:0007669"/>
    <property type="project" value="InterPro"/>
</dbReference>
<dbReference type="EMBL" id="CAVLGL010000024">
    <property type="protein sequence ID" value="CAK1581247.1"/>
    <property type="molecule type" value="Genomic_DNA"/>
</dbReference>
<accession>A0AAV1KGK3</accession>
<dbReference type="PANTHER" id="PTHR47326">
    <property type="entry name" value="TRANSPOSABLE ELEMENT TC3 TRANSPOSASE-LIKE PROTEIN"/>
    <property type="match status" value="1"/>
</dbReference>
<dbReference type="PANTHER" id="PTHR47326:SF1">
    <property type="entry name" value="HTH PSQ-TYPE DOMAIN-CONTAINING PROTEIN"/>
    <property type="match status" value="1"/>
</dbReference>
<gene>
    <name evidence="1" type="ORF">PARMNEM_LOCUS2936</name>
</gene>
<organism evidence="1 2">
    <name type="scientific">Parnassius mnemosyne</name>
    <name type="common">clouded apollo</name>
    <dbReference type="NCBI Taxonomy" id="213953"/>
    <lineage>
        <taxon>Eukaryota</taxon>
        <taxon>Metazoa</taxon>
        <taxon>Ecdysozoa</taxon>
        <taxon>Arthropoda</taxon>
        <taxon>Hexapoda</taxon>
        <taxon>Insecta</taxon>
        <taxon>Pterygota</taxon>
        <taxon>Neoptera</taxon>
        <taxon>Endopterygota</taxon>
        <taxon>Lepidoptera</taxon>
        <taxon>Glossata</taxon>
        <taxon>Ditrysia</taxon>
        <taxon>Papilionoidea</taxon>
        <taxon>Papilionidae</taxon>
        <taxon>Parnassiinae</taxon>
        <taxon>Parnassini</taxon>
        <taxon>Parnassius</taxon>
        <taxon>Driopa</taxon>
    </lineage>
</organism>
<dbReference type="AlphaFoldDB" id="A0AAV1KGK3"/>
<comment type="caution">
    <text evidence="1">The sequence shown here is derived from an EMBL/GenBank/DDBJ whole genome shotgun (WGS) entry which is preliminary data.</text>
</comment>
<proteinExistence type="predicted"/>